<feature type="compositionally biased region" description="Acidic residues" evidence="5">
    <location>
        <begin position="513"/>
        <end position="524"/>
    </location>
</feature>
<comment type="subcellular location">
    <subcellularLocation>
        <location evidence="1">Membrane</location>
    </subcellularLocation>
</comment>
<evidence type="ECO:0000256" key="3">
    <source>
        <dbReference type="ARBA" id="ARBA00023136"/>
    </source>
</evidence>
<evidence type="ECO:0000256" key="2">
    <source>
        <dbReference type="ARBA" id="ARBA00007161"/>
    </source>
</evidence>
<dbReference type="InterPro" id="IPR001107">
    <property type="entry name" value="Band_7"/>
</dbReference>
<gene>
    <name evidence="9" type="ORF">ACFSUL_10125</name>
</gene>
<accession>A0ABW5RQY8</accession>
<evidence type="ECO:0000313" key="10">
    <source>
        <dbReference type="Proteomes" id="UP001597506"/>
    </source>
</evidence>
<keyword evidence="10" id="KW-1185">Reference proteome</keyword>
<sequence length="534" mass="59986">MMQFIWLIILGIICFLLLIGGGIGFFIFKRRYKTASSNQALIVTGPKLGDPEKDNRIFVDENGRSMKIVRGGGIRLRMFQTSTPIDLTSFQLNIVSPEAYTSEGVPIKGHSVAEISIGSKLEIVANYAEKFLGKSQKEKENELTEVLEGHLRAIISSLTVDEIYKDFQSVNKKVKSIAEEDLKNLGFEITSFSLKEIKDVDEENGYLEALGRPRIAEARKDADIAEANAQRETRMHRAKTDQEAEEDEIKRETIIAESKKNKDIKNAEYKVEVERARARSEQAYNLEQARLNQQVKEEEMQVQYIERQRQVSLEEEEQKRRKAQADADAYDIKAKAEAEAEKSRIDGETKTAIEKQKGLAEAEVVRERGRAEAEAKELMAAAMEKYGEAAILEMFIDMLPKYAREIAQPLSQIDEMKIIDMGGAESNGGSAKVTSNVTKTMAGLQESLKESTGMDLKAMLESFVSRGKVNNFEGSSTKSGKIQAEPNEERLSREKEVTNQKSESVKGLTEVTEPLESEKEEEGTQDIISQKEKE</sequence>
<dbReference type="PANTHER" id="PTHR13806:SF46">
    <property type="entry name" value="FLOTILLIN-1-RELATED"/>
    <property type="match status" value="1"/>
</dbReference>
<dbReference type="Pfam" id="PF01145">
    <property type="entry name" value="Band_7"/>
    <property type="match status" value="1"/>
</dbReference>
<protein>
    <submittedName>
        <fullName evidence="9">Flotillin family protein</fullName>
    </submittedName>
</protein>
<feature type="coiled-coil region" evidence="4">
    <location>
        <begin position="259"/>
        <end position="333"/>
    </location>
</feature>
<dbReference type="InterPro" id="IPR031905">
    <property type="entry name" value="Flotillin_C"/>
</dbReference>
<evidence type="ECO:0000256" key="4">
    <source>
        <dbReference type="SAM" id="Coils"/>
    </source>
</evidence>
<organism evidence="9 10">
    <name type="scientific">Bacillus seohaeanensis</name>
    <dbReference type="NCBI Taxonomy" id="284580"/>
    <lineage>
        <taxon>Bacteria</taxon>
        <taxon>Bacillati</taxon>
        <taxon>Bacillota</taxon>
        <taxon>Bacilli</taxon>
        <taxon>Bacillales</taxon>
        <taxon>Bacillaceae</taxon>
        <taxon>Bacillus</taxon>
    </lineage>
</organism>
<feature type="compositionally biased region" description="Basic and acidic residues" evidence="5">
    <location>
        <begin position="487"/>
        <end position="498"/>
    </location>
</feature>
<dbReference type="Gene3D" id="3.30.479.30">
    <property type="entry name" value="Band 7 domain"/>
    <property type="match status" value="1"/>
</dbReference>
<feature type="transmembrane region" description="Helical" evidence="6">
    <location>
        <begin position="6"/>
        <end position="28"/>
    </location>
</feature>
<dbReference type="SUPFAM" id="SSF117892">
    <property type="entry name" value="Band 7/SPFH domain"/>
    <property type="match status" value="1"/>
</dbReference>
<name>A0ABW5RQY8_9BACI</name>
<evidence type="ECO:0000256" key="6">
    <source>
        <dbReference type="SAM" id="Phobius"/>
    </source>
</evidence>
<dbReference type="InterPro" id="IPR027705">
    <property type="entry name" value="Flotillin_fam"/>
</dbReference>
<evidence type="ECO:0000313" key="9">
    <source>
        <dbReference type="EMBL" id="MFD2681102.1"/>
    </source>
</evidence>
<keyword evidence="3 6" id="KW-0472">Membrane</keyword>
<evidence type="ECO:0000259" key="8">
    <source>
        <dbReference type="Pfam" id="PF15975"/>
    </source>
</evidence>
<dbReference type="Pfam" id="PF15975">
    <property type="entry name" value="Flot"/>
    <property type="match status" value="1"/>
</dbReference>
<feature type="region of interest" description="Disordered" evidence="5">
    <location>
        <begin position="469"/>
        <end position="534"/>
    </location>
</feature>
<keyword evidence="6" id="KW-0812">Transmembrane</keyword>
<keyword evidence="6" id="KW-1133">Transmembrane helix</keyword>
<dbReference type="PANTHER" id="PTHR13806">
    <property type="entry name" value="FLOTILLIN-RELATED"/>
    <property type="match status" value="1"/>
</dbReference>
<dbReference type="EMBL" id="JBHUMF010000023">
    <property type="protein sequence ID" value="MFD2681102.1"/>
    <property type="molecule type" value="Genomic_DNA"/>
</dbReference>
<dbReference type="Proteomes" id="UP001597506">
    <property type="component" value="Unassembled WGS sequence"/>
</dbReference>
<comment type="similarity">
    <text evidence="2">Belongs to the band 7/mec-2 family. Flotillin subfamily.</text>
</comment>
<feature type="domain" description="Band 7" evidence="7">
    <location>
        <begin position="34"/>
        <end position="230"/>
    </location>
</feature>
<dbReference type="RefSeq" id="WP_377935018.1">
    <property type="nucleotide sequence ID" value="NZ_JBHUMF010000023.1"/>
</dbReference>
<evidence type="ECO:0000256" key="1">
    <source>
        <dbReference type="ARBA" id="ARBA00004370"/>
    </source>
</evidence>
<dbReference type="CDD" id="cd03399">
    <property type="entry name" value="SPFH_flotillin"/>
    <property type="match status" value="1"/>
</dbReference>
<comment type="caution">
    <text evidence="9">The sequence shown here is derived from an EMBL/GenBank/DDBJ whole genome shotgun (WGS) entry which is preliminary data.</text>
</comment>
<reference evidence="10" key="1">
    <citation type="journal article" date="2019" name="Int. J. Syst. Evol. Microbiol.">
        <title>The Global Catalogue of Microorganisms (GCM) 10K type strain sequencing project: providing services to taxonomists for standard genome sequencing and annotation.</title>
        <authorList>
            <consortium name="The Broad Institute Genomics Platform"/>
            <consortium name="The Broad Institute Genome Sequencing Center for Infectious Disease"/>
            <person name="Wu L."/>
            <person name="Ma J."/>
        </authorList>
    </citation>
    <scope>NUCLEOTIDE SEQUENCE [LARGE SCALE GENOMIC DNA]</scope>
    <source>
        <strain evidence="10">KCTC 3913</strain>
    </source>
</reference>
<proteinExistence type="inferred from homology"/>
<feature type="domain" description="Flotillin C-terminal" evidence="8">
    <location>
        <begin position="356"/>
        <end position="439"/>
    </location>
</feature>
<evidence type="ECO:0000256" key="5">
    <source>
        <dbReference type="SAM" id="MobiDB-lite"/>
    </source>
</evidence>
<keyword evidence="4" id="KW-0175">Coiled coil</keyword>
<evidence type="ECO:0000259" key="7">
    <source>
        <dbReference type="Pfam" id="PF01145"/>
    </source>
</evidence>
<dbReference type="InterPro" id="IPR036013">
    <property type="entry name" value="Band_7/SPFH_dom_sf"/>
</dbReference>